<keyword evidence="1" id="KW-1185">Reference proteome</keyword>
<name>A0ABM1RYV5_LIMPO</name>
<gene>
    <name evidence="2" type="primary">LOC111084068</name>
</gene>
<dbReference type="RefSeq" id="XP_022236560.1">
    <property type="nucleotide sequence ID" value="XM_022380852.1"/>
</dbReference>
<dbReference type="InterPro" id="IPR024869">
    <property type="entry name" value="FAM20"/>
</dbReference>
<accession>A0ABM1RYV5</accession>
<dbReference type="GeneID" id="111084068"/>
<feature type="non-terminal residue" evidence="2">
    <location>
        <position position="1"/>
    </location>
</feature>
<sequence>WTNFTNWEIFHFSISQNELYEEHGVVDNLLHEMATLPIVHVEQKEGGTQLKLVIEYDNGEEALFKPMRFPRDRETDPNHFYFTDFERHNSEIAAFHVD</sequence>
<feature type="non-terminal residue" evidence="2">
    <location>
        <position position="98"/>
    </location>
</feature>
<proteinExistence type="predicted"/>
<evidence type="ECO:0000313" key="1">
    <source>
        <dbReference type="Proteomes" id="UP000694941"/>
    </source>
</evidence>
<dbReference type="PANTHER" id="PTHR12450">
    <property type="entry name" value="DENTIN MATRIX PROTEIN 4 PROTEIN FAM20"/>
    <property type="match status" value="1"/>
</dbReference>
<dbReference type="PANTHER" id="PTHR12450:SF22">
    <property type="entry name" value="EXTRACELLULAR SERINE_THREONINE PROTEIN CG31145"/>
    <property type="match status" value="1"/>
</dbReference>
<reference evidence="2" key="1">
    <citation type="submission" date="2025-08" db="UniProtKB">
        <authorList>
            <consortium name="RefSeq"/>
        </authorList>
    </citation>
    <scope>IDENTIFICATION</scope>
    <source>
        <tissue evidence="2">Muscle</tissue>
    </source>
</reference>
<organism evidence="1 2">
    <name type="scientific">Limulus polyphemus</name>
    <name type="common">Atlantic horseshoe crab</name>
    <dbReference type="NCBI Taxonomy" id="6850"/>
    <lineage>
        <taxon>Eukaryota</taxon>
        <taxon>Metazoa</taxon>
        <taxon>Ecdysozoa</taxon>
        <taxon>Arthropoda</taxon>
        <taxon>Chelicerata</taxon>
        <taxon>Merostomata</taxon>
        <taxon>Xiphosura</taxon>
        <taxon>Limulidae</taxon>
        <taxon>Limulus</taxon>
    </lineage>
</organism>
<evidence type="ECO:0000313" key="2">
    <source>
        <dbReference type="RefSeq" id="XP_022236560.1"/>
    </source>
</evidence>
<dbReference type="Proteomes" id="UP000694941">
    <property type="component" value="Unplaced"/>
</dbReference>
<protein>
    <submittedName>
        <fullName evidence="2">Extracellular serine/threonine protein kinase CeFam20-like</fullName>
    </submittedName>
</protein>